<dbReference type="AlphaFoldDB" id="A0A3G2J665"/>
<dbReference type="KEGG" id="sdd:D9753_00225"/>
<evidence type="ECO:0000313" key="1">
    <source>
        <dbReference type="EMBL" id="AYN37686.1"/>
    </source>
</evidence>
<protein>
    <submittedName>
        <fullName evidence="1">Uncharacterized protein</fullName>
    </submittedName>
</protein>
<dbReference type="RefSeq" id="WP_121785197.1">
    <property type="nucleotide sequence ID" value="NZ_CP033072.1"/>
</dbReference>
<accession>A0A3G2J665</accession>
<keyword evidence="1" id="KW-0614">Plasmid</keyword>
<name>A0A3G2J665_9ACTN</name>
<dbReference type="KEGG" id="sdd:D9753_36170"/>
<gene>
    <name evidence="1" type="ORF">D9753_00225</name>
    <name evidence="2" type="ORF">D9753_36170</name>
</gene>
<dbReference type="InterPro" id="IPR046203">
    <property type="entry name" value="DUF6236"/>
</dbReference>
<evidence type="ECO:0000313" key="2">
    <source>
        <dbReference type="EMBL" id="AYN43381.1"/>
    </source>
</evidence>
<dbReference type="Pfam" id="PF19749">
    <property type="entry name" value="DUF6236"/>
    <property type="match status" value="1"/>
</dbReference>
<evidence type="ECO:0000313" key="3">
    <source>
        <dbReference type="Proteomes" id="UP000268329"/>
    </source>
</evidence>
<keyword evidence="3" id="KW-1185">Reference proteome</keyword>
<geneLocation type="plasmid" evidence="1">
    <name>unnamed1</name>
</geneLocation>
<proteinExistence type="predicted"/>
<dbReference type="Proteomes" id="UP000268329">
    <property type="component" value="Plasmid unnamed1"/>
</dbReference>
<sequence length="407" mass="43048">MVAIGLYYPYVHFRDPAWIKAAALYMPRLARVVPRGFRVSDPSEVQALQDGLGFVENFDPADAVEAASAHLLATVNAHGDELAGAFGVGPYRAGGVNAEPSPPGFSAHLTHSGNSRQFGGQGLAGLYPGEMTASLRQALGDSGLAVPAIRNSVSGQSGTEWIGLDPAVAWVYKCALTAEVARRTAFIPLTDQVAAHTAAGQWDADRMAAVLLGGPLGSTEMLDLTSRVGVLSLQYVLPARLATVPVDKIVELRTKYQSEFVAYSDAVRQTAQKLQENVGDIPSRQALELYLRQAVHHDFETKVDDLRKVMNGIGLQTITTAISAKFEMPSSVALFSTAGALASSMMGTMAGAAGTTAVAAFGLVTGARRQSDQAAAANPTGFLLRVERGLKPTTLWRRIRHSCGASL</sequence>
<dbReference type="EMBL" id="CP033073">
    <property type="protein sequence ID" value="AYN43381.1"/>
    <property type="molecule type" value="Genomic_DNA"/>
</dbReference>
<reference evidence="1 3" key="1">
    <citation type="submission" date="2018-10" db="EMBL/GenBank/DDBJ databases">
        <title>The genome of Streptomyces dangxiongensis Z022.</title>
        <authorList>
            <person name="Zhang B."/>
        </authorList>
    </citation>
    <scope>NUCLEOTIDE SEQUENCE [LARGE SCALE GENOMIC DNA]</scope>
    <source>
        <strain evidence="1 3">Z022</strain>
        <plasmid evidence="1 3">unnamed1</plasmid>
    </source>
</reference>
<organism evidence="1 3">
    <name type="scientific">Streptomyces dangxiongensis</name>
    <dbReference type="NCBI Taxonomy" id="1442032"/>
    <lineage>
        <taxon>Bacteria</taxon>
        <taxon>Bacillati</taxon>
        <taxon>Actinomycetota</taxon>
        <taxon>Actinomycetes</taxon>
        <taxon>Kitasatosporales</taxon>
        <taxon>Streptomycetaceae</taxon>
        <taxon>Streptomyces</taxon>
    </lineage>
</organism>
<dbReference type="Proteomes" id="UP000268329">
    <property type="component" value="Chromosome"/>
</dbReference>
<dbReference type="OrthoDB" id="9115306at2"/>
<dbReference type="EMBL" id="CP033072">
    <property type="protein sequence ID" value="AYN37686.1"/>
    <property type="molecule type" value="Genomic_DNA"/>
</dbReference>